<dbReference type="EMBL" id="CAMGYJ010000011">
    <property type="protein sequence ID" value="CAI0625542.1"/>
    <property type="molecule type" value="Genomic_DNA"/>
</dbReference>
<gene>
    <name evidence="2" type="ORF">LITE_LOCUS50475</name>
</gene>
<feature type="region of interest" description="Disordered" evidence="1">
    <location>
        <begin position="51"/>
        <end position="104"/>
    </location>
</feature>
<sequence>MDKTTEANFCFMDRLGDGYFGILKVSIQGKMEEHNSDDLYDLIEENKNETTHCRRTRSGARNGDDLEKKKDIVHEKDTNTHDEEKEQIMNIDHNVDEINYTQMK</sequence>
<evidence type="ECO:0000256" key="1">
    <source>
        <dbReference type="SAM" id="MobiDB-lite"/>
    </source>
</evidence>
<accession>A0AAV0RXF0</accession>
<proteinExistence type="predicted"/>
<reference evidence="2" key="1">
    <citation type="submission" date="2022-08" db="EMBL/GenBank/DDBJ databases">
        <authorList>
            <person name="Gutierrez-Valencia J."/>
        </authorList>
    </citation>
    <scope>NUCLEOTIDE SEQUENCE</scope>
</reference>
<feature type="non-terminal residue" evidence="2">
    <location>
        <position position="104"/>
    </location>
</feature>
<keyword evidence="3" id="KW-1185">Reference proteome</keyword>
<name>A0AAV0RXF0_9ROSI</name>
<evidence type="ECO:0000313" key="3">
    <source>
        <dbReference type="Proteomes" id="UP001154282"/>
    </source>
</evidence>
<organism evidence="2 3">
    <name type="scientific">Linum tenue</name>
    <dbReference type="NCBI Taxonomy" id="586396"/>
    <lineage>
        <taxon>Eukaryota</taxon>
        <taxon>Viridiplantae</taxon>
        <taxon>Streptophyta</taxon>
        <taxon>Embryophyta</taxon>
        <taxon>Tracheophyta</taxon>
        <taxon>Spermatophyta</taxon>
        <taxon>Magnoliopsida</taxon>
        <taxon>eudicotyledons</taxon>
        <taxon>Gunneridae</taxon>
        <taxon>Pentapetalae</taxon>
        <taxon>rosids</taxon>
        <taxon>fabids</taxon>
        <taxon>Malpighiales</taxon>
        <taxon>Linaceae</taxon>
        <taxon>Linum</taxon>
    </lineage>
</organism>
<evidence type="ECO:0000313" key="2">
    <source>
        <dbReference type="EMBL" id="CAI0625542.1"/>
    </source>
</evidence>
<feature type="compositionally biased region" description="Basic and acidic residues" evidence="1">
    <location>
        <begin position="62"/>
        <end position="87"/>
    </location>
</feature>
<dbReference type="Proteomes" id="UP001154282">
    <property type="component" value="Unassembled WGS sequence"/>
</dbReference>
<comment type="caution">
    <text evidence="2">The sequence shown here is derived from an EMBL/GenBank/DDBJ whole genome shotgun (WGS) entry which is preliminary data.</text>
</comment>
<dbReference type="AlphaFoldDB" id="A0AAV0RXF0"/>
<protein>
    <submittedName>
        <fullName evidence="2">Uncharacterized protein</fullName>
    </submittedName>
</protein>